<dbReference type="Proteomes" id="UP000288805">
    <property type="component" value="Unassembled WGS sequence"/>
</dbReference>
<gene>
    <name evidence="2" type="ORF">CK203_103231</name>
</gene>
<protein>
    <submittedName>
        <fullName evidence="2">Uncharacterized protein</fullName>
    </submittedName>
</protein>
<evidence type="ECO:0000313" key="3">
    <source>
        <dbReference type="Proteomes" id="UP000288805"/>
    </source>
</evidence>
<dbReference type="AlphaFoldDB" id="A0A438FHF5"/>
<dbReference type="EMBL" id="QGNW01000894">
    <property type="protein sequence ID" value="RVW59392.1"/>
    <property type="molecule type" value="Genomic_DNA"/>
</dbReference>
<accession>A0A438FHF5</accession>
<organism evidence="2 3">
    <name type="scientific">Vitis vinifera</name>
    <name type="common">Grape</name>
    <dbReference type="NCBI Taxonomy" id="29760"/>
    <lineage>
        <taxon>Eukaryota</taxon>
        <taxon>Viridiplantae</taxon>
        <taxon>Streptophyta</taxon>
        <taxon>Embryophyta</taxon>
        <taxon>Tracheophyta</taxon>
        <taxon>Spermatophyta</taxon>
        <taxon>Magnoliopsida</taxon>
        <taxon>eudicotyledons</taxon>
        <taxon>Gunneridae</taxon>
        <taxon>Pentapetalae</taxon>
        <taxon>rosids</taxon>
        <taxon>Vitales</taxon>
        <taxon>Vitaceae</taxon>
        <taxon>Viteae</taxon>
        <taxon>Vitis</taxon>
    </lineage>
</organism>
<name>A0A438FHF5_VITVI</name>
<reference evidence="2 3" key="1">
    <citation type="journal article" date="2018" name="PLoS Genet.">
        <title>Population sequencing reveals clonal diversity and ancestral inbreeding in the grapevine cultivar Chardonnay.</title>
        <authorList>
            <person name="Roach M.J."/>
            <person name="Johnson D.L."/>
            <person name="Bohlmann J."/>
            <person name="van Vuuren H.J."/>
            <person name="Jones S.J."/>
            <person name="Pretorius I.S."/>
            <person name="Schmidt S.A."/>
            <person name="Borneman A.R."/>
        </authorList>
    </citation>
    <scope>NUCLEOTIDE SEQUENCE [LARGE SCALE GENOMIC DNA]</scope>
    <source>
        <strain evidence="3">cv. Chardonnay</strain>
        <tissue evidence="2">Leaf</tissue>
    </source>
</reference>
<comment type="caution">
    <text evidence="2">The sequence shown here is derived from an EMBL/GenBank/DDBJ whole genome shotgun (WGS) entry which is preliminary data.</text>
</comment>
<evidence type="ECO:0000256" key="1">
    <source>
        <dbReference type="SAM" id="MobiDB-lite"/>
    </source>
</evidence>
<sequence length="207" mass="22977">MSSPLAASVSCLNGDDCPATNCAAIMIAKVKMSPQCRCDPIPDTIKTLTQPKSKKQECQHPQEVDRLPWATKVTLTSMRVWKDANEKASNKCKPCSKKQEDLERKTRCCKFKHLRQAPLVASNQGVSERTPGKNEEATYPRSVESPSDEHGLSSQLPRLGPLVVPPPPDEFRRQLSGPIEGLRGTISMFNTTQTEHQYPVKHKDVGE</sequence>
<feature type="region of interest" description="Disordered" evidence="1">
    <location>
        <begin position="121"/>
        <end position="175"/>
    </location>
</feature>
<evidence type="ECO:0000313" key="2">
    <source>
        <dbReference type="EMBL" id="RVW59392.1"/>
    </source>
</evidence>
<proteinExistence type="predicted"/>